<feature type="compositionally biased region" description="Basic and acidic residues" evidence="2">
    <location>
        <begin position="751"/>
        <end position="760"/>
    </location>
</feature>
<feature type="region of interest" description="Disordered" evidence="2">
    <location>
        <begin position="998"/>
        <end position="1022"/>
    </location>
</feature>
<keyword evidence="3" id="KW-1133">Transmembrane helix</keyword>
<feature type="region of interest" description="Disordered" evidence="2">
    <location>
        <begin position="137"/>
        <end position="156"/>
    </location>
</feature>
<dbReference type="EMBL" id="CP029509">
    <property type="protein sequence ID" value="AYU76641.1"/>
    <property type="molecule type" value="Genomic_DNA"/>
</dbReference>
<feature type="region of interest" description="Disordered" evidence="2">
    <location>
        <begin position="775"/>
        <end position="816"/>
    </location>
</feature>
<dbReference type="SUPFAM" id="SSF53474">
    <property type="entry name" value="alpha/beta-Hydrolases"/>
    <property type="match status" value="1"/>
</dbReference>
<keyword evidence="1" id="KW-0945">Host-virus interaction</keyword>
<dbReference type="Gene3D" id="3.40.50.1820">
    <property type="entry name" value="alpha/beta hydrolase"/>
    <property type="match status" value="1"/>
</dbReference>
<evidence type="ECO:0008006" key="6">
    <source>
        <dbReference type="Google" id="ProtNLM"/>
    </source>
</evidence>
<keyword evidence="3" id="KW-0812">Transmembrane</keyword>
<dbReference type="VEuPathDB" id="TriTrypDB:LdCL_100008700"/>
<feature type="compositionally biased region" description="Low complexity" evidence="2">
    <location>
        <begin position="1850"/>
        <end position="1865"/>
    </location>
</feature>
<feature type="region of interest" description="Disordered" evidence="2">
    <location>
        <begin position="739"/>
        <end position="762"/>
    </location>
</feature>
<feature type="region of interest" description="Disordered" evidence="2">
    <location>
        <begin position="601"/>
        <end position="633"/>
    </location>
</feature>
<keyword evidence="3" id="KW-0472">Membrane</keyword>
<proteinExistence type="predicted"/>
<name>A0A3S7WR29_LEIDO</name>
<feature type="compositionally biased region" description="Low complexity" evidence="2">
    <location>
        <begin position="803"/>
        <end position="816"/>
    </location>
</feature>
<dbReference type="VEuPathDB" id="TriTrypDB:LDHU3_10.0480"/>
<feature type="compositionally biased region" description="Low complexity" evidence="2">
    <location>
        <begin position="998"/>
        <end position="1007"/>
    </location>
</feature>
<sequence length="1957" mass="207093">MSVSSSLTYALLCVYYACRTTLLFAVEMLLFLPSYYLVERHDAPSAWLGRRGEAQVQPVLSAAYKYQKTEERDKSNYGESANIVPVGTGGPPLDISTREVEDNRCILSRKCVSRIRSLHIPTVSSSWWSPQVLRSVNPSSAAHSPETPQLRQKKQHQSLLPNFYGHPQAALPQSRYDGIGGDDDMNGSVGSWSNYTVGATPVATTLNRPLSLSIAEVSGWCDGTSGGELIPISLHSSPMQRSQRLQLQQVSHQRPHGGGVDEEDAACTSFNGFLSATARDTVDIGYQQPCVTDAFFDGLAVSVLVSAQEQQQQDRLAAARKRVGIAEAEGFFAKLGHRQCGAVSRRAAARTSSAPACVAAARERMRATVPVWCTVIFYSPIPQSAARGSVMEKASSPFRGQYGFLPPWYAVHARAQLLLALVGPLLRIAAELLWCRGWGTLTASSAAQTEALGEPGSITTPPATAASPEHQRLRQHRTRAPPLPSWPVRGSWQDAGVFLLGPLLLCFRVLRSLFYAIMGPPGATAPLHYSACMSASPTSHNAAGGGGVWHPFRRFESAVQARIDRYTTDTRHIFEPLHNNAAAATTTVSSAAATAHAGSSINPAPHAFSKPTTSSAKAAGAARSQGHAASLPHPAFPASAPAPACRKSVGVYWLHGRRPPTWSAAPADDPSTTSAVQPPPPAPVVVLLLCPSLLQGSGLYQHTVTRLSCVCQLLTLAGAWQSSFATDDAAADRILLPGSHGTAMTRNATQNRDDSTDRENAAQISAAGAEKAYKPVMLSTSSSKDGSIRGSGAEVNDQPSPPATSSSLPSATRPATRPATQWYAAVPVVELRVPATSPECTDDVSMPPLTLKDLRNIVERLRSNLESCTPPATNPPVPCASTAAGRSARLDLCGHAPSPDAAAKASADPRPRRAVYIVAVGWSEAASPLLELAITQQQPQTSTGSGRSTEDENGGGSGEQSPARLDGLVCISHTLSSAFQLLPQQRAEGLALQRPTLATSSSARSTRGVAHAGTSTASSGGALNTAVAPAGSSPLLTARLQAASRMPRILSSLTTGPARLLVLLTRMQLIADALLAHRQHQEQWQGNGLAAVGNARILRTTGELHYADMHAPRQPQYMTHKRAGALSSQAGPAPMPDISFYHILHVFREAREEVNRAQRGLDRATITWTHQRQQQQSRSAQRGSFLDCISSMGAGTLSALTSRATEGDVEPCITRAAAAAAQYHSQPTLWQSHSLSPSPASARTASVPGSTTNALRQHALSTAPFSKLVRVISPPDLVASMPLMASFSDAAAVSDALGEANALAAPTATPPGRSDCVLWSLTVDQDSPPSHDQTQTLSFSHHYSYGSPLIMHQDLVRESSALWDMPRLESVTDWEELAKSAMMAEAQQQQRLEAANATANDLPPPLSLDPPTLLDCSGRRRFLSIAWAEGEGERFSASGSLAAASSSFVGNPLRRACSHMSTEDVVASCTLQVLSPTARQVARLPGSGAVGTPQTAAATRGVASACNRDKRSGLVNHAKEASTADGEGALLVGAATMRPSLLHPGVTSRRDSDDKGAAPSFASEQPASEAFCSFDATPAPSALVAASADGGAGNLCMVGAEGKGCSAASPNVLPSLKEAALCAPERSVKPSVSRYDPQHSLPQPSFSASTPLPQPQQPIPYPPPSRLPALSSQAAALVELRVRSAQHAALIQRIRVPTLLVHASDDPVAPTSTLPFSLLQANPWITTVLTRRGSHAVFMEGASEVWRRPRLVVTERARPAGTTLPASSAAVAEGMMYWPGSGFDEVGSARGARDGPHWKTPSAPSSPRGDRVVPPPTADTSRKSPALMAAARSKMPPPWAQKAKAKRVRGNGTSSSSTSVSNSCCTDDFDDDGDTVSSAIVEWLPVIDEDADVKRHTDKRQSTTSLRRPPKEQQCLAAATTSMWQVRIDGTTWLERLLFEYVEKVIVCPPAASTPIG</sequence>
<dbReference type="InterPro" id="IPR029058">
    <property type="entry name" value="AB_hydrolase_fold"/>
</dbReference>
<dbReference type="OrthoDB" id="5954035at2759"/>
<feature type="region of interest" description="Disordered" evidence="2">
    <location>
        <begin position="1787"/>
        <end position="1865"/>
    </location>
</feature>
<feature type="compositionally biased region" description="Low complexity" evidence="2">
    <location>
        <begin position="936"/>
        <end position="947"/>
    </location>
</feature>
<evidence type="ECO:0000256" key="1">
    <source>
        <dbReference type="ARBA" id="ARBA00022581"/>
    </source>
</evidence>
<keyword evidence="5" id="KW-1185">Reference proteome</keyword>
<organism evidence="4 5">
    <name type="scientific">Leishmania donovani</name>
    <dbReference type="NCBI Taxonomy" id="5661"/>
    <lineage>
        <taxon>Eukaryota</taxon>
        <taxon>Discoba</taxon>
        <taxon>Euglenozoa</taxon>
        <taxon>Kinetoplastea</taxon>
        <taxon>Metakinetoplastina</taxon>
        <taxon>Trypanosomatida</taxon>
        <taxon>Trypanosomatidae</taxon>
        <taxon>Leishmaniinae</taxon>
        <taxon>Leishmania</taxon>
    </lineage>
</organism>
<dbReference type="PANTHER" id="PTHR13037">
    <property type="entry name" value="FORMIN"/>
    <property type="match status" value="1"/>
</dbReference>
<feature type="compositionally biased region" description="Pro residues" evidence="2">
    <location>
        <begin position="1652"/>
        <end position="1666"/>
    </location>
</feature>
<feature type="compositionally biased region" description="Polar residues" evidence="2">
    <location>
        <begin position="1013"/>
        <end position="1022"/>
    </location>
</feature>
<dbReference type="PANTHER" id="PTHR13037:SF24">
    <property type="entry name" value="POLYCOMB PROTEIN PCL-RELATED"/>
    <property type="match status" value="1"/>
</dbReference>
<dbReference type="Proteomes" id="UP000274082">
    <property type="component" value="Chromosome 10"/>
</dbReference>
<feature type="region of interest" description="Disordered" evidence="2">
    <location>
        <begin position="1541"/>
        <end position="1562"/>
    </location>
</feature>
<feature type="compositionally biased region" description="Low complexity" evidence="2">
    <location>
        <begin position="607"/>
        <end position="633"/>
    </location>
</feature>
<accession>A0A3S7WR29</accession>
<feature type="region of interest" description="Disordered" evidence="2">
    <location>
        <begin position="1630"/>
        <end position="1666"/>
    </location>
</feature>
<protein>
    <recommendedName>
        <fullName evidence="6">Alpha/beta hydrolase family protein</fullName>
    </recommendedName>
</protein>
<gene>
    <name evidence="4" type="ORF">LdCL_100008700</name>
</gene>
<evidence type="ECO:0000313" key="4">
    <source>
        <dbReference type="EMBL" id="AYU76641.1"/>
    </source>
</evidence>
<evidence type="ECO:0000313" key="5">
    <source>
        <dbReference type="Proteomes" id="UP000274082"/>
    </source>
</evidence>
<evidence type="ECO:0000256" key="2">
    <source>
        <dbReference type="SAM" id="MobiDB-lite"/>
    </source>
</evidence>
<feature type="compositionally biased region" description="Polar residues" evidence="2">
    <location>
        <begin position="137"/>
        <end position="150"/>
    </location>
</feature>
<reference evidence="4 5" key="1">
    <citation type="journal article" date="2018" name="Sci. Rep.">
        <title>A complete Leishmania donovani reference genome identifies novel genetic variations associated with virulence.</title>
        <authorList>
            <person name="Lypaczewski P."/>
            <person name="Hoshizaki J."/>
            <person name="Zhang W.-W."/>
            <person name="McCall L.-I."/>
            <person name="Torcivia-Rodriguez J."/>
            <person name="Simonyan V."/>
            <person name="Kaur A."/>
            <person name="Dewar K."/>
            <person name="Matlashewski G."/>
        </authorList>
    </citation>
    <scope>NUCLEOTIDE SEQUENCE [LARGE SCALE GENOMIC DNA]</scope>
    <source>
        <strain evidence="4 5">LdCL</strain>
    </source>
</reference>
<feature type="transmembrane region" description="Helical" evidence="3">
    <location>
        <begin position="6"/>
        <end position="32"/>
    </location>
</feature>
<feature type="region of interest" description="Disordered" evidence="2">
    <location>
        <begin position="936"/>
        <end position="963"/>
    </location>
</feature>
<evidence type="ECO:0000256" key="3">
    <source>
        <dbReference type="SAM" id="Phobius"/>
    </source>
</evidence>